<evidence type="ECO:0000313" key="3">
    <source>
        <dbReference type="Proteomes" id="UP000280935"/>
    </source>
</evidence>
<reference evidence="2 3" key="1">
    <citation type="submission" date="2018-11" db="EMBL/GenBank/DDBJ databases">
        <title>Genomes From Bacteria Associated with the Canine Oral Cavity: a Test Case for Automated Genome-Based Taxonomic Assignment.</title>
        <authorList>
            <person name="Coil D.A."/>
            <person name="Jospin G."/>
            <person name="Darling A.E."/>
            <person name="Wallis C."/>
            <person name="Davis I.J."/>
            <person name="Harris S."/>
            <person name="Eisen J.A."/>
            <person name="Holcombe L.J."/>
            <person name="O'Flynn C."/>
        </authorList>
    </citation>
    <scope>NUCLEOTIDE SEQUENCE [LARGE SCALE GENOMIC DNA]</scope>
    <source>
        <strain evidence="2 3">OH2822_COT-296</strain>
    </source>
</reference>
<dbReference type="Pfam" id="PF10031">
    <property type="entry name" value="DUF2273"/>
    <property type="match status" value="1"/>
</dbReference>
<organism evidence="2 3">
    <name type="scientific">Arachnia propionica</name>
    <dbReference type="NCBI Taxonomy" id="1750"/>
    <lineage>
        <taxon>Bacteria</taxon>
        <taxon>Bacillati</taxon>
        <taxon>Actinomycetota</taxon>
        <taxon>Actinomycetes</taxon>
        <taxon>Propionibacteriales</taxon>
        <taxon>Propionibacteriaceae</taxon>
        <taxon>Arachnia</taxon>
    </lineage>
</organism>
<dbReference type="Proteomes" id="UP000280935">
    <property type="component" value="Unassembled WGS sequence"/>
</dbReference>
<keyword evidence="1" id="KW-1133">Transmembrane helix</keyword>
<dbReference type="EMBL" id="RQYT01000023">
    <property type="protein sequence ID" value="RRD49070.1"/>
    <property type="molecule type" value="Genomic_DNA"/>
</dbReference>
<keyword evidence="1" id="KW-0812">Transmembrane</keyword>
<sequence>MNSSHIGALLGAVLTLTWLVLGFWQFVLVGLGVAVGILIGRYLEGRLDVAGLVSALRGRRSV</sequence>
<keyword evidence="1" id="KW-0472">Membrane</keyword>
<proteinExistence type="predicted"/>
<feature type="transmembrane region" description="Helical" evidence="1">
    <location>
        <begin position="6"/>
        <end position="39"/>
    </location>
</feature>
<name>A0A3P1WUI8_9ACTN</name>
<dbReference type="AlphaFoldDB" id="A0A3P1WUI8"/>
<dbReference type="InterPro" id="IPR018730">
    <property type="entry name" value="DUF2273"/>
</dbReference>
<comment type="caution">
    <text evidence="2">The sequence shown here is derived from an EMBL/GenBank/DDBJ whole genome shotgun (WGS) entry which is preliminary data.</text>
</comment>
<gene>
    <name evidence="2" type="ORF">EII35_09795</name>
</gene>
<evidence type="ECO:0000256" key="1">
    <source>
        <dbReference type="SAM" id="Phobius"/>
    </source>
</evidence>
<accession>A0A3P1WUI8</accession>
<dbReference type="RefSeq" id="WP_125228289.1">
    <property type="nucleotide sequence ID" value="NZ_RQYT01000023.1"/>
</dbReference>
<protein>
    <submittedName>
        <fullName evidence="2">DUF2273 domain-containing protein</fullName>
    </submittedName>
</protein>
<evidence type="ECO:0000313" key="2">
    <source>
        <dbReference type="EMBL" id="RRD49070.1"/>
    </source>
</evidence>